<dbReference type="PATRIC" id="fig|471514.4.peg.4405"/>
<dbReference type="Pfam" id="PF00085">
    <property type="entry name" value="Thioredoxin"/>
    <property type="match status" value="1"/>
</dbReference>
<evidence type="ECO:0000256" key="4">
    <source>
        <dbReference type="ARBA" id="ARBA00022982"/>
    </source>
</evidence>
<evidence type="ECO:0000256" key="8">
    <source>
        <dbReference type="PIRNR" id="PIRNR000077"/>
    </source>
</evidence>
<dbReference type="GO" id="GO:0015035">
    <property type="term" value="F:protein-disulfide reductase activity"/>
    <property type="evidence" value="ECO:0007669"/>
    <property type="project" value="UniProtKB-UniRule"/>
</dbReference>
<comment type="similarity">
    <text evidence="1 8">Belongs to the thioredoxin family.</text>
</comment>
<name>A0A0P9CX39_9BACL</name>
<dbReference type="InterPro" id="IPR013766">
    <property type="entry name" value="Thioredoxin_domain"/>
</dbReference>
<dbReference type="GO" id="GO:0045454">
    <property type="term" value="P:cell redox homeostasis"/>
    <property type="evidence" value="ECO:0007669"/>
    <property type="project" value="TreeGrafter"/>
</dbReference>
<accession>A0A0P9CX39</accession>
<feature type="site" description="Contributes to redox potential value" evidence="9">
    <location>
        <position position="32"/>
    </location>
</feature>
<dbReference type="STRING" id="471514.AN477_07750"/>
<dbReference type="Gene3D" id="3.40.30.10">
    <property type="entry name" value="Glutaredoxin"/>
    <property type="match status" value="1"/>
</dbReference>
<dbReference type="Proteomes" id="UP000050482">
    <property type="component" value="Unassembled WGS sequence"/>
</dbReference>
<feature type="site" description="Deprotonates C-terminal active site Cys" evidence="9">
    <location>
        <position position="24"/>
    </location>
</feature>
<feature type="active site" description="Nucleophile" evidence="9">
    <location>
        <position position="33"/>
    </location>
</feature>
<dbReference type="FunFam" id="3.40.30.10:FF:000001">
    <property type="entry name" value="Thioredoxin"/>
    <property type="match status" value="1"/>
</dbReference>
<dbReference type="PANTHER" id="PTHR45663">
    <property type="entry name" value="GEO12009P1"/>
    <property type="match status" value="1"/>
</dbReference>
<feature type="active site" description="Nucleophile" evidence="9">
    <location>
        <position position="30"/>
    </location>
</feature>
<dbReference type="PIRSF" id="PIRSF000077">
    <property type="entry name" value="Thioredoxin"/>
    <property type="match status" value="1"/>
</dbReference>
<dbReference type="NCBIfam" id="TIGR01068">
    <property type="entry name" value="thioredoxin"/>
    <property type="match status" value="1"/>
</dbReference>
<organism evidence="12 13">
    <name type="scientific">Alicyclobacillus ferrooxydans</name>
    <dbReference type="NCBI Taxonomy" id="471514"/>
    <lineage>
        <taxon>Bacteria</taxon>
        <taxon>Bacillati</taxon>
        <taxon>Bacillota</taxon>
        <taxon>Bacilli</taxon>
        <taxon>Bacillales</taxon>
        <taxon>Alicyclobacillaceae</taxon>
        <taxon>Alicyclobacillus</taxon>
    </lineage>
</organism>
<protein>
    <recommendedName>
        <fullName evidence="2 7">Thioredoxin</fullName>
    </recommendedName>
</protein>
<feature type="disulfide bond" description="Redox-active" evidence="10">
    <location>
        <begin position="30"/>
        <end position="33"/>
    </location>
</feature>
<dbReference type="GO" id="GO:0005829">
    <property type="term" value="C:cytosol"/>
    <property type="evidence" value="ECO:0007669"/>
    <property type="project" value="TreeGrafter"/>
</dbReference>
<dbReference type="SUPFAM" id="SSF52833">
    <property type="entry name" value="Thioredoxin-like"/>
    <property type="match status" value="1"/>
</dbReference>
<dbReference type="PANTHER" id="PTHR45663:SF11">
    <property type="entry name" value="GEO12009P1"/>
    <property type="match status" value="1"/>
</dbReference>
<reference evidence="12 13" key="1">
    <citation type="submission" date="2015-09" db="EMBL/GenBank/DDBJ databases">
        <title>Draft genome sequence of Alicyclobacillus ferrooxydans DSM 22381.</title>
        <authorList>
            <person name="Hemp J."/>
        </authorList>
    </citation>
    <scope>NUCLEOTIDE SEQUENCE [LARGE SCALE GENOMIC DNA]</scope>
    <source>
        <strain evidence="12 13">TC-34</strain>
    </source>
</reference>
<dbReference type="InterPro" id="IPR017937">
    <property type="entry name" value="Thioredoxin_CS"/>
</dbReference>
<evidence type="ECO:0000256" key="10">
    <source>
        <dbReference type="PIRSR" id="PIRSR000077-4"/>
    </source>
</evidence>
<dbReference type="OrthoDB" id="9790390at2"/>
<dbReference type="PROSITE" id="PS51352">
    <property type="entry name" value="THIOREDOXIN_2"/>
    <property type="match status" value="1"/>
</dbReference>
<keyword evidence="6 10" id="KW-0676">Redox-active center</keyword>
<dbReference type="AlphaFoldDB" id="A0A0P9CX39"/>
<keyword evidence="3" id="KW-0813">Transport</keyword>
<evidence type="ECO:0000313" key="12">
    <source>
        <dbReference type="EMBL" id="KPV44330.1"/>
    </source>
</evidence>
<evidence type="ECO:0000259" key="11">
    <source>
        <dbReference type="PROSITE" id="PS51352"/>
    </source>
</evidence>
<dbReference type="RefSeq" id="WP_054968606.1">
    <property type="nucleotide sequence ID" value="NZ_LJCO01000035.1"/>
</dbReference>
<dbReference type="CDD" id="cd02947">
    <property type="entry name" value="TRX_family"/>
    <property type="match status" value="1"/>
</dbReference>
<keyword evidence="13" id="KW-1185">Reference proteome</keyword>
<evidence type="ECO:0000256" key="7">
    <source>
        <dbReference type="NCBIfam" id="TIGR01068"/>
    </source>
</evidence>
<proteinExistence type="inferred from homology"/>
<dbReference type="PROSITE" id="PS00194">
    <property type="entry name" value="THIOREDOXIN_1"/>
    <property type="match status" value="1"/>
</dbReference>
<feature type="domain" description="Thioredoxin" evidence="11">
    <location>
        <begin position="1"/>
        <end position="105"/>
    </location>
</feature>
<dbReference type="InterPro" id="IPR036249">
    <property type="entry name" value="Thioredoxin-like_sf"/>
</dbReference>
<evidence type="ECO:0000256" key="3">
    <source>
        <dbReference type="ARBA" id="ARBA00022448"/>
    </source>
</evidence>
<feature type="site" description="Contributes to redox potential value" evidence="9">
    <location>
        <position position="31"/>
    </location>
</feature>
<dbReference type="InterPro" id="IPR005746">
    <property type="entry name" value="Thioredoxin"/>
</dbReference>
<keyword evidence="4" id="KW-0249">Electron transport</keyword>
<evidence type="ECO:0000256" key="9">
    <source>
        <dbReference type="PIRSR" id="PIRSR000077-1"/>
    </source>
</evidence>
<evidence type="ECO:0000256" key="2">
    <source>
        <dbReference type="ARBA" id="ARBA00020570"/>
    </source>
</evidence>
<sequence>MATQKVTDVDFNSFVQSDIPVLVDFWATWCGPCKMMAPVLEEVSDEYQDKLVVGKLDVDENPQTAQQFGIMSIPTLLLFQNGEVVKQIVGYRPKADLLSQLAHVL</sequence>
<evidence type="ECO:0000256" key="6">
    <source>
        <dbReference type="ARBA" id="ARBA00023284"/>
    </source>
</evidence>
<evidence type="ECO:0000313" key="13">
    <source>
        <dbReference type="Proteomes" id="UP000050482"/>
    </source>
</evidence>
<dbReference type="PRINTS" id="PR00421">
    <property type="entry name" value="THIOREDOXIN"/>
</dbReference>
<evidence type="ECO:0000256" key="1">
    <source>
        <dbReference type="ARBA" id="ARBA00008987"/>
    </source>
</evidence>
<dbReference type="EMBL" id="LJCO01000035">
    <property type="protein sequence ID" value="KPV44330.1"/>
    <property type="molecule type" value="Genomic_DNA"/>
</dbReference>
<evidence type="ECO:0000256" key="5">
    <source>
        <dbReference type="ARBA" id="ARBA00023157"/>
    </source>
</evidence>
<comment type="caution">
    <text evidence="12">The sequence shown here is derived from an EMBL/GenBank/DDBJ whole genome shotgun (WGS) entry which is preliminary data.</text>
</comment>
<gene>
    <name evidence="12" type="ORF">AN477_07750</name>
</gene>
<keyword evidence="5 10" id="KW-1015">Disulfide bond</keyword>